<dbReference type="AlphaFoldDB" id="A0AA88HJ99"/>
<evidence type="ECO:0000313" key="1">
    <source>
        <dbReference type="EMBL" id="KAK2710043.1"/>
    </source>
</evidence>
<evidence type="ECO:0000313" key="2">
    <source>
        <dbReference type="Proteomes" id="UP001187531"/>
    </source>
</evidence>
<protein>
    <submittedName>
        <fullName evidence="1">Uncharacterized protein</fullName>
    </submittedName>
</protein>
<name>A0AA88HJ99_ARTSF</name>
<dbReference type="Proteomes" id="UP001187531">
    <property type="component" value="Unassembled WGS sequence"/>
</dbReference>
<comment type="caution">
    <text evidence="1">The sequence shown here is derived from an EMBL/GenBank/DDBJ whole genome shotgun (WGS) entry which is preliminary data.</text>
</comment>
<gene>
    <name evidence="1" type="ORF">QYM36_013644</name>
</gene>
<reference evidence="1" key="1">
    <citation type="submission" date="2023-07" db="EMBL/GenBank/DDBJ databases">
        <title>Chromosome-level genome assembly of Artemia franciscana.</title>
        <authorList>
            <person name="Jo E."/>
        </authorList>
    </citation>
    <scope>NUCLEOTIDE SEQUENCE</scope>
    <source>
        <tissue evidence="1">Whole body</tissue>
    </source>
</reference>
<keyword evidence="2" id="KW-1185">Reference proteome</keyword>
<proteinExistence type="predicted"/>
<dbReference type="EMBL" id="JAVRJZ010000017">
    <property type="protein sequence ID" value="KAK2710043.1"/>
    <property type="molecule type" value="Genomic_DNA"/>
</dbReference>
<accession>A0AA88HJ99</accession>
<sequence>MVHGCLLCALTPRPQIFAFISCSLARIPPAYQPVNRGSSNSQTDKPFIITADLPINEHEVSVDQRQSRRSIPTSSYGTPGYYESQIFGFGQRPYMGGSGIQMRWRPRELNSLNSFNAFQFSGGYPEAAWNYPGYSHGYTYFPQMLRPFQLSRPYQPHQRNVGYNPTRSLYFPVRPEHSFANSLVNNYGNSLSSRFPLLPSAISIRSVEETTPHAKIMSETTKPVRP</sequence>
<organism evidence="1 2">
    <name type="scientific">Artemia franciscana</name>
    <name type="common">Brine shrimp</name>
    <name type="synonym">Artemia sanfranciscana</name>
    <dbReference type="NCBI Taxonomy" id="6661"/>
    <lineage>
        <taxon>Eukaryota</taxon>
        <taxon>Metazoa</taxon>
        <taxon>Ecdysozoa</taxon>
        <taxon>Arthropoda</taxon>
        <taxon>Crustacea</taxon>
        <taxon>Branchiopoda</taxon>
        <taxon>Anostraca</taxon>
        <taxon>Artemiidae</taxon>
        <taxon>Artemia</taxon>
    </lineage>
</organism>